<dbReference type="PATRIC" id="fig|1121451.3.peg.814"/>
<dbReference type="EC" id="2.7.4.25" evidence="8"/>
<keyword evidence="2 8" id="KW-0808">Transferase</keyword>
<dbReference type="InterPro" id="IPR011994">
    <property type="entry name" value="Cytidylate_kinase_dom"/>
</dbReference>
<dbReference type="HOGENOM" id="CLU_079959_0_0_7"/>
<dbReference type="STRING" id="1121451.DESAM_20555"/>
<dbReference type="CDD" id="cd02020">
    <property type="entry name" value="CMPK"/>
    <property type="match status" value="1"/>
</dbReference>
<evidence type="ECO:0000313" key="11">
    <source>
        <dbReference type="Proteomes" id="UP000010808"/>
    </source>
</evidence>
<dbReference type="RefSeq" id="WP_015335450.1">
    <property type="nucleotide sequence ID" value="NC_020055.1"/>
</dbReference>
<evidence type="ECO:0000256" key="2">
    <source>
        <dbReference type="ARBA" id="ARBA00022679"/>
    </source>
</evidence>
<dbReference type="GO" id="GO:0005524">
    <property type="term" value="F:ATP binding"/>
    <property type="evidence" value="ECO:0007669"/>
    <property type="project" value="UniProtKB-UniRule"/>
</dbReference>
<evidence type="ECO:0000256" key="8">
    <source>
        <dbReference type="HAMAP-Rule" id="MF_00238"/>
    </source>
</evidence>
<comment type="catalytic activity">
    <reaction evidence="7 8">
        <text>CMP + ATP = CDP + ADP</text>
        <dbReference type="Rhea" id="RHEA:11600"/>
        <dbReference type="ChEBI" id="CHEBI:30616"/>
        <dbReference type="ChEBI" id="CHEBI:58069"/>
        <dbReference type="ChEBI" id="CHEBI:60377"/>
        <dbReference type="ChEBI" id="CHEBI:456216"/>
        <dbReference type="EC" id="2.7.4.25"/>
    </reaction>
</comment>
<dbReference type="GO" id="GO:0036431">
    <property type="term" value="F:dCMP kinase activity"/>
    <property type="evidence" value="ECO:0007669"/>
    <property type="project" value="InterPro"/>
</dbReference>
<dbReference type="EMBL" id="FO203522">
    <property type="protein sequence ID" value="CCO22842.1"/>
    <property type="molecule type" value="Genomic_DNA"/>
</dbReference>
<evidence type="ECO:0000256" key="1">
    <source>
        <dbReference type="ARBA" id="ARBA00009427"/>
    </source>
</evidence>
<dbReference type="InterPro" id="IPR027417">
    <property type="entry name" value="P-loop_NTPase"/>
</dbReference>
<evidence type="ECO:0000313" key="10">
    <source>
        <dbReference type="EMBL" id="CCO22842.1"/>
    </source>
</evidence>
<sequence>MTAPFIITLDGPAGVGKSTLAKRLADHFEIAYLDTGAMFRATAWKLGEGAWDWDKDKLDAALKELEFTLSGSGSNSTLSLNGIALTDEIRTEKIGMWASNMAKIPAVRTLQKTAQRKIGETTSLIAEGRDMGTVIFPQAPCKFFLDADLEERARRRFSQLEEMGKPADLKDLIEQIGARDDQDRNRKVAPLKPAKDGIIVDTTKLDIDGVFARLVAEVKKLS</sequence>
<keyword evidence="8" id="KW-0963">Cytoplasm</keyword>
<name>L0R9F0_9BACT</name>
<feature type="binding site" evidence="8">
    <location>
        <begin position="11"/>
        <end position="19"/>
    </location>
    <ligand>
        <name>ATP</name>
        <dbReference type="ChEBI" id="CHEBI:30616"/>
    </ligand>
</feature>
<dbReference type="AlphaFoldDB" id="L0R9F0"/>
<keyword evidence="4 8" id="KW-0418">Kinase</keyword>
<organism evidence="10 11">
    <name type="scientific">Maridesulfovibrio hydrothermalis AM13 = DSM 14728</name>
    <dbReference type="NCBI Taxonomy" id="1121451"/>
    <lineage>
        <taxon>Bacteria</taxon>
        <taxon>Pseudomonadati</taxon>
        <taxon>Thermodesulfobacteriota</taxon>
        <taxon>Desulfovibrionia</taxon>
        <taxon>Desulfovibrionales</taxon>
        <taxon>Desulfovibrionaceae</taxon>
        <taxon>Maridesulfovibrio</taxon>
    </lineage>
</organism>
<evidence type="ECO:0000256" key="6">
    <source>
        <dbReference type="ARBA" id="ARBA00047615"/>
    </source>
</evidence>
<dbReference type="HAMAP" id="MF_00238">
    <property type="entry name" value="Cytidyl_kinase_type1"/>
    <property type="match status" value="1"/>
</dbReference>
<keyword evidence="5 8" id="KW-0067">ATP-binding</keyword>
<reference evidence="10 11" key="1">
    <citation type="submission" date="2012-10" db="EMBL/GenBank/DDBJ databases">
        <authorList>
            <person name="Genoscope - CEA"/>
        </authorList>
    </citation>
    <scope>NUCLEOTIDE SEQUENCE [LARGE SCALE GENOMIC DNA]</scope>
    <source>
        <strain evidence="11">AM13 / DSM 14728</strain>
    </source>
</reference>
<dbReference type="eggNOG" id="COG0283">
    <property type="taxonomic scope" value="Bacteria"/>
</dbReference>
<comment type="catalytic activity">
    <reaction evidence="6 8">
        <text>dCMP + ATP = dCDP + ADP</text>
        <dbReference type="Rhea" id="RHEA:25094"/>
        <dbReference type="ChEBI" id="CHEBI:30616"/>
        <dbReference type="ChEBI" id="CHEBI:57566"/>
        <dbReference type="ChEBI" id="CHEBI:58593"/>
        <dbReference type="ChEBI" id="CHEBI:456216"/>
        <dbReference type="EC" id="2.7.4.25"/>
    </reaction>
</comment>
<evidence type="ECO:0000256" key="7">
    <source>
        <dbReference type="ARBA" id="ARBA00048478"/>
    </source>
</evidence>
<accession>L0R9F0</accession>
<dbReference type="Gene3D" id="3.40.50.300">
    <property type="entry name" value="P-loop containing nucleotide triphosphate hydrolases"/>
    <property type="match status" value="1"/>
</dbReference>
<dbReference type="GO" id="GO:0036430">
    <property type="term" value="F:CMP kinase activity"/>
    <property type="evidence" value="ECO:0007669"/>
    <property type="project" value="RHEA"/>
</dbReference>
<gene>
    <name evidence="8 10" type="primary">cmk</name>
    <name evidence="10" type="ORF">DESAM_20555</name>
</gene>
<dbReference type="GO" id="GO:0006220">
    <property type="term" value="P:pyrimidine nucleotide metabolic process"/>
    <property type="evidence" value="ECO:0007669"/>
    <property type="project" value="UniProtKB-UniRule"/>
</dbReference>
<evidence type="ECO:0000256" key="3">
    <source>
        <dbReference type="ARBA" id="ARBA00022741"/>
    </source>
</evidence>
<dbReference type="GO" id="GO:0005737">
    <property type="term" value="C:cytoplasm"/>
    <property type="evidence" value="ECO:0007669"/>
    <property type="project" value="UniProtKB-SubCell"/>
</dbReference>
<dbReference type="SUPFAM" id="SSF52540">
    <property type="entry name" value="P-loop containing nucleoside triphosphate hydrolases"/>
    <property type="match status" value="1"/>
</dbReference>
<keyword evidence="3 8" id="KW-0547">Nucleotide-binding</keyword>
<feature type="domain" description="Cytidylate kinase" evidence="9">
    <location>
        <begin position="7"/>
        <end position="219"/>
    </location>
</feature>
<dbReference type="OrthoDB" id="9807434at2"/>
<comment type="subcellular location">
    <subcellularLocation>
        <location evidence="8">Cytoplasm</location>
    </subcellularLocation>
</comment>
<dbReference type="NCBIfam" id="TIGR00017">
    <property type="entry name" value="cmk"/>
    <property type="match status" value="1"/>
</dbReference>
<dbReference type="KEGG" id="dhy:DESAM_20555"/>
<evidence type="ECO:0000256" key="4">
    <source>
        <dbReference type="ARBA" id="ARBA00022777"/>
    </source>
</evidence>
<dbReference type="Pfam" id="PF02224">
    <property type="entry name" value="Cytidylate_kin"/>
    <property type="match status" value="1"/>
</dbReference>
<evidence type="ECO:0000256" key="5">
    <source>
        <dbReference type="ARBA" id="ARBA00022840"/>
    </source>
</evidence>
<keyword evidence="11" id="KW-1185">Reference proteome</keyword>
<evidence type="ECO:0000259" key="9">
    <source>
        <dbReference type="Pfam" id="PF02224"/>
    </source>
</evidence>
<comment type="similarity">
    <text evidence="1 8">Belongs to the cytidylate kinase family. Type 1 subfamily.</text>
</comment>
<proteinExistence type="inferred from homology"/>
<dbReference type="InterPro" id="IPR003136">
    <property type="entry name" value="Cytidylate_kin"/>
</dbReference>
<protein>
    <recommendedName>
        <fullName evidence="8">Cytidylate kinase</fullName>
        <shortName evidence="8">CK</shortName>
        <ecNumber evidence="8">2.7.4.25</ecNumber>
    </recommendedName>
    <alternativeName>
        <fullName evidence="8">Cytidine monophosphate kinase</fullName>
        <shortName evidence="8">CMP kinase</shortName>
    </alternativeName>
</protein>
<dbReference type="Proteomes" id="UP000010808">
    <property type="component" value="Chromosome"/>
</dbReference>